<feature type="domain" description="UEV" evidence="9">
    <location>
        <begin position="12"/>
        <end position="152"/>
    </location>
</feature>
<comment type="subcellular location">
    <subcellularLocation>
        <location evidence="1">Endosome</location>
    </subcellularLocation>
</comment>
<dbReference type="InterPro" id="IPR052070">
    <property type="entry name" value="ESCRT-I_UEV_domain"/>
</dbReference>
<dbReference type="Gene3D" id="3.10.110.10">
    <property type="entry name" value="Ubiquitin Conjugating Enzyme"/>
    <property type="match status" value="1"/>
</dbReference>
<dbReference type="Gene3D" id="6.10.140.820">
    <property type="match status" value="1"/>
</dbReference>
<dbReference type="PANTHER" id="PTHR23306:SF21">
    <property type="entry name" value="UBIQUITIN-CONJUGATING ENZYME_RWD-LIKE PROTEIN"/>
    <property type="match status" value="1"/>
</dbReference>
<evidence type="ECO:0000256" key="5">
    <source>
        <dbReference type="ARBA" id="ARBA00022927"/>
    </source>
</evidence>
<dbReference type="GO" id="GO:0008333">
    <property type="term" value="P:endosome to lysosome transport"/>
    <property type="evidence" value="ECO:0007669"/>
    <property type="project" value="TreeGrafter"/>
</dbReference>
<dbReference type="PROSITE" id="PS51322">
    <property type="entry name" value="UEV"/>
    <property type="match status" value="1"/>
</dbReference>
<evidence type="ECO:0000313" key="10">
    <source>
        <dbReference type="EMBL" id="KAK9684857.1"/>
    </source>
</evidence>
<dbReference type="Pfam" id="PF05743">
    <property type="entry name" value="UEV"/>
    <property type="match status" value="1"/>
</dbReference>
<evidence type="ECO:0000256" key="1">
    <source>
        <dbReference type="ARBA" id="ARBA00004177"/>
    </source>
</evidence>
<name>A0AAW1I661_SAPOF</name>
<comment type="caution">
    <text evidence="10">The sequence shown here is derived from an EMBL/GenBank/DDBJ whole genome shotgun (WGS) entry which is preliminary data.</text>
</comment>
<dbReference type="Pfam" id="PF09454">
    <property type="entry name" value="Vps23_core"/>
    <property type="match status" value="1"/>
</dbReference>
<evidence type="ECO:0000256" key="3">
    <source>
        <dbReference type="ARBA" id="ARBA00022448"/>
    </source>
</evidence>
<dbReference type="PROSITE" id="PS51312">
    <property type="entry name" value="SB"/>
    <property type="match status" value="1"/>
</dbReference>
<keyword evidence="5 7" id="KW-0653">Protein transport</keyword>
<proteinExistence type="inferred from homology"/>
<dbReference type="AlphaFoldDB" id="A0AAW1I661"/>
<evidence type="ECO:0000259" key="8">
    <source>
        <dbReference type="PROSITE" id="PS51312"/>
    </source>
</evidence>
<dbReference type="InterPro" id="IPR017916">
    <property type="entry name" value="SB_dom"/>
</dbReference>
<evidence type="ECO:0000256" key="4">
    <source>
        <dbReference type="ARBA" id="ARBA00022753"/>
    </source>
</evidence>
<sequence>MDTSSIEFMDTFLFSNPSTLSYTNPNQKPIIRSHILELINDFPTFEPCIDTFFHFDGTSTSLLNVSGLIYVSKFLSDVPIIIWINENYPVMAPMVFVVSNLDCPVHENHPFIDKSGVIAPTYLNWDQKSNLCTLVHNLGNLFLHDHPSMPSSIFKVTVLDDLVTKVCIDVAMMNAQNSDEIEKWSSTQEKLRTRADQVDGGISSLLIERENLEKRVIQLRRYTNTLSKWLRRNRGSIIDQVDELTYEDVFEEIDEKSKAVLDTLADDRALDDVMYGLDTALIEGVTSFKEYIRQVRVISREQFHCRAMLVKLQIHVF</sequence>
<dbReference type="EMBL" id="JBDFQZ010000010">
    <property type="protein sequence ID" value="KAK9684857.1"/>
    <property type="molecule type" value="Genomic_DNA"/>
</dbReference>
<keyword evidence="4" id="KW-0967">Endosome</keyword>
<dbReference type="InterPro" id="IPR016135">
    <property type="entry name" value="UBQ-conjugating_enzyme/RWD"/>
</dbReference>
<accession>A0AAW1I661</accession>
<evidence type="ECO:0000313" key="11">
    <source>
        <dbReference type="Proteomes" id="UP001443914"/>
    </source>
</evidence>
<comment type="similarity">
    <text evidence="2">Belongs to the ubiquitin-conjugating enzyme family. UEV subfamily.</text>
</comment>
<dbReference type="GO" id="GO:0015031">
    <property type="term" value="P:protein transport"/>
    <property type="evidence" value="ECO:0007669"/>
    <property type="project" value="UniProtKB-UniRule"/>
</dbReference>
<evidence type="ECO:0000256" key="6">
    <source>
        <dbReference type="ARBA" id="ARBA00023054"/>
    </source>
</evidence>
<feature type="domain" description="SB" evidence="8">
    <location>
        <begin position="254"/>
        <end position="317"/>
    </location>
</feature>
<dbReference type="Proteomes" id="UP001443914">
    <property type="component" value="Unassembled WGS sequence"/>
</dbReference>
<dbReference type="CDD" id="cd11685">
    <property type="entry name" value="UEV_TSG101-like"/>
    <property type="match status" value="1"/>
</dbReference>
<dbReference type="InterPro" id="IPR037202">
    <property type="entry name" value="ESCRT_assembly_dom"/>
</dbReference>
<reference evidence="10" key="1">
    <citation type="submission" date="2024-03" db="EMBL/GenBank/DDBJ databases">
        <title>WGS assembly of Saponaria officinalis var. Norfolk2.</title>
        <authorList>
            <person name="Jenkins J."/>
            <person name="Shu S."/>
            <person name="Grimwood J."/>
            <person name="Barry K."/>
            <person name="Goodstein D."/>
            <person name="Schmutz J."/>
            <person name="Leebens-Mack J."/>
            <person name="Osbourn A."/>
        </authorList>
    </citation>
    <scope>NUCLEOTIDE SEQUENCE [LARGE SCALE GENOMIC DNA]</scope>
    <source>
        <strain evidence="10">JIC</strain>
    </source>
</reference>
<evidence type="ECO:0000256" key="2">
    <source>
        <dbReference type="ARBA" id="ARBA00009594"/>
    </source>
</evidence>
<gene>
    <name evidence="10" type="ORF">RND81_10G237500</name>
</gene>
<dbReference type="GO" id="GO:0043130">
    <property type="term" value="F:ubiquitin binding"/>
    <property type="evidence" value="ECO:0007669"/>
    <property type="project" value="TreeGrafter"/>
</dbReference>
<protein>
    <submittedName>
        <fullName evidence="10">Uncharacterized protein</fullName>
    </submittedName>
</protein>
<evidence type="ECO:0000259" key="9">
    <source>
        <dbReference type="PROSITE" id="PS51322"/>
    </source>
</evidence>
<dbReference type="SUPFAM" id="SSF54495">
    <property type="entry name" value="UBC-like"/>
    <property type="match status" value="1"/>
</dbReference>
<dbReference type="PANTHER" id="PTHR23306">
    <property type="entry name" value="TUMOR SUSCEPTIBILITY GENE 101 PROTEIN-RELATED"/>
    <property type="match status" value="1"/>
</dbReference>
<keyword evidence="3 7" id="KW-0813">Transport</keyword>
<keyword evidence="6" id="KW-0175">Coiled coil</keyword>
<dbReference type="GO" id="GO:0000813">
    <property type="term" value="C:ESCRT I complex"/>
    <property type="evidence" value="ECO:0007669"/>
    <property type="project" value="TreeGrafter"/>
</dbReference>
<organism evidence="10 11">
    <name type="scientific">Saponaria officinalis</name>
    <name type="common">Common soapwort</name>
    <name type="synonym">Lychnis saponaria</name>
    <dbReference type="NCBI Taxonomy" id="3572"/>
    <lineage>
        <taxon>Eukaryota</taxon>
        <taxon>Viridiplantae</taxon>
        <taxon>Streptophyta</taxon>
        <taxon>Embryophyta</taxon>
        <taxon>Tracheophyta</taxon>
        <taxon>Spermatophyta</taxon>
        <taxon>Magnoliopsida</taxon>
        <taxon>eudicotyledons</taxon>
        <taxon>Gunneridae</taxon>
        <taxon>Pentapetalae</taxon>
        <taxon>Caryophyllales</taxon>
        <taxon>Caryophyllaceae</taxon>
        <taxon>Caryophylleae</taxon>
        <taxon>Saponaria</taxon>
    </lineage>
</organism>
<dbReference type="SUPFAM" id="SSF140111">
    <property type="entry name" value="Endosomal sorting complex assembly domain"/>
    <property type="match status" value="1"/>
</dbReference>
<keyword evidence="11" id="KW-1185">Reference proteome</keyword>
<dbReference type="InterPro" id="IPR008883">
    <property type="entry name" value="UEV_N"/>
</dbReference>
<evidence type="ECO:0000256" key="7">
    <source>
        <dbReference type="PROSITE-ProRule" id="PRU00644"/>
    </source>
</evidence>